<dbReference type="Pfam" id="PF00754">
    <property type="entry name" value="F5_F8_type_C"/>
    <property type="match status" value="1"/>
</dbReference>
<dbReference type="CDD" id="cd15482">
    <property type="entry name" value="Sialidase_non-viral"/>
    <property type="match status" value="1"/>
</dbReference>
<sequence length="1159" mass="127331">MNRKKIVALILTTIILSNSGIQVILAKASPNNAQKKPVIESVIDQSEIKATATSEQSVDPAISAIDGNLETMWHTKWDESDELPQSLTLDLGKERVVSSIKLDSRLSEDNGKIKRYEIISNNEVVHSGTLRTDILTNVIRFENPIETDNITIKVLEGVGGFASIAEVNVYETTGMAKKVSEYNNLRIENGANGNFNSDLNKINSLNQGTIIAKFDVKGDGIQTIFSASNNKKNNNHFHLYVQNGGVGYEIRNEGTNSFNIKGNIDVSLNKGINTLAFKAEEGLGYSLYLNGKKVKFDKREDLKFIFDIEGINSVDVGKTDRLNGNEYNFTGDIDFIDIYDIALADDYLVKKTEETKTDKLPLPEGAYISDPVDVFKPNDLGSKAFRIPSLITTNKGTMIAGIDARINHGGDSPNNIDAAIKRSEDGGETWIDGQKIIDYPGNASVIDSSLLQVDNGKIFLFITAFPEGYGFGASRQGTGFEEFQGENCMLLFDGEGTSGQAGQGNKYYIKPSGRVFDSDGIETAYRVDANNYLYEDGKAKAIGNTFLPTSKLKAYGTAYLALVESTDDGKTWSEPELISGQVKKDWMKFLGTGPGRGIQIKSGEKKGRIVFPVYYTNPNGFQSSAVIYSDDNGNTWNIGESPNDSRSDQSANSDTIKSGNQLTECQVVEMPDGQLKLFMRNTGDYVRIATSFDGGETWHEDVTEDRNLREPYCQLSVINYSKTVDGKPAVIFANPDEVYPNRRNGTVRIGVINEIGTYENGEKKYEFDWKYNQSIISGHFAYSCLTELQNGDVGLLYEGTGSAEMSYRKMSLDYIKTDLIESAKAAEIVSTETLDNDLSYLPGEEINIMVNFNQTISLFGNRDIKILIGDREVQLNMKEYKDGKSVVYRGIIPSDISTGSKNIVIKSQDGLDIVTTTGKVTNLSNNINTNLSIKVGQEEAEKPEVNKDQLNDTIAKAESLNKDDYTVESYKALKDAVDVAKNIDNKEDATQEEVDNATKAIEDAISKLEDREETPEVDEVDRTALENAINAAEKLNEKDYTKETFKAFKDVLKDAKKVLKDKKATQEEIDDAIKAIEDAQSKLEINNTKPEKTEKPEKPGNGENSGNGNKPGKLSNPTTPGISGGGSGNIPSTGMNTGAMSIFGIIASALGVTFLRKKK</sequence>
<evidence type="ECO:0000256" key="1">
    <source>
        <dbReference type="ARBA" id="ARBA00000427"/>
    </source>
</evidence>
<gene>
    <name evidence="12" type="ORF">K5V21_02620</name>
</gene>
<keyword evidence="7 12" id="KW-0326">Glycosidase</keyword>
<dbReference type="Gene3D" id="1.20.1270.90">
    <property type="entry name" value="AF1782-like"/>
    <property type="match status" value="2"/>
</dbReference>
<keyword evidence="13" id="KW-1185">Reference proteome</keyword>
<evidence type="ECO:0000313" key="12">
    <source>
        <dbReference type="EMBL" id="MBY0754341.1"/>
    </source>
</evidence>
<dbReference type="InterPro" id="IPR036278">
    <property type="entry name" value="Sialidase_sf"/>
</dbReference>
<keyword evidence="8" id="KW-0175">Coiled coil</keyword>
<dbReference type="PANTHER" id="PTHR10628">
    <property type="entry name" value="SIALIDASE"/>
    <property type="match status" value="1"/>
</dbReference>
<feature type="compositionally biased region" description="Basic and acidic residues" evidence="9">
    <location>
        <begin position="1089"/>
        <end position="1100"/>
    </location>
</feature>
<evidence type="ECO:0000256" key="3">
    <source>
        <dbReference type="ARBA" id="ARBA00012733"/>
    </source>
</evidence>
<evidence type="ECO:0000259" key="11">
    <source>
        <dbReference type="PROSITE" id="PS50022"/>
    </source>
</evidence>
<feature type="domain" description="F5/8 type C" evidence="11">
    <location>
        <begin position="31"/>
        <end position="123"/>
    </location>
</feature>
<feature type="region of interest" description="Disordered" evidence="9">
    <location>
        <begin position="1081"/>
        <end position="1132"/>
    </location>
</feature>
<dbReference type="Gene3D" id="2.40.220.10">
    <property type="entry name" value="Intramolecular Trans-sialidase, Domain 3"/>
    <property type="match status" value="1"/>
</dbReference>
<dbReference type="Proteomes" id="UP001299068">
    <property type="component" value="Unassembled WGS sequence"/>
</dbReference>
<dbReference type="PANTHER" id="PTHR10628:SF30">
    <property type="entry name" value="EXO-ALPHA-SIALIDASE"/>
    <property type="match status" value="1"/>
</dbReference>
<feature type="coiled-coil region" evidence="8">
    <location>
        <begin position="980"/>
        <end position="1014"/>
    </location>
</feature>
<keyword evidence="10" id="KW-1133">Transmembrane helix</keyword>
<feature type="region of interest" description="Disordered" evidence="9">
    <location>
        <begin position="635"/>
        <end position="659"/>
    </location>
</feature>
<evidence type="ECO:0000256" key="4">
    <source>
        <dbReference type="ARBA" id="ARBA00022729"/>
    </source>
</evidence>
<evidence type="ECO:0000256" key="5">
    <source>
        <dbReference type="ARBA" id="ARBA00022737"/>
    </source>
</evidence>
<keyword evidence="5" id="KW-0677">Repeat</keyword>
<dbReference type="InterPro" id="IPR004124">
    <property type="entry name" value="Glyco_hydro_33_N"/>
</dbReference>
<evidence type="ECO:0000256" key="9">
    <source>
        <dbReference type="SAM" id="MobiDB-lite"/>
    </source>
</evidence>
<evidence type="ECO:0000256" key="6">
    <source>
        <dbReference type="ARBA" id="ARBA00022801"/>
    </source>
</evidence>
<dbReference type="InterPro" id="IPR013320">
    <property type="entry name" value="ConA-like_dom_sf"/>
</dbReference>
<comment type="catalytic activity">
    <reaction evidence="1">
        <text>Hydrolysis of alpha-(2-&gt;3)-, alpha-(2-&gt;6)-, alpha-(2-&gt;8)- glycosidic linkages of terminal sialic acid residues in oligosaccharides, glycoproteins, glycolipids, colominic acid and synthetic substrates.</text>
        <dbReference type="EC" id="3.2.1.18"/>
    </reaction>
</comment>
<accession>A0ABS7KU61</accession>
<reference evidence="12 13" key="1">
    <citation type="journal article" date="2021" name="Cell Host Microbe">
        <title>in vivo commensal control of Clostridioides difficile virulence.</title>
        <authorList>
            <person name="Girinathan B.P."/>
            <person name="Dibenedetto N."/>
            <person name="Worley J.N."/>
            <person name="Peltier J."/>
            <person name="Arrieta-Ortiz M.L."/>
            <person name="Rupa Christinal Immanuel S."/>
            <person name="Lavin R."/>
            <person name="Delaney M.L."/>
            <person name="Cummins C."/>
            <person name="Hoffmann M."/>
            <person name="Luo Y."/>
            <person name="Gonzalez-Escalona N."/>
            <person name="Allard M."/>
            <person name="Onderdonk A.B."/>
            <person name="Gerber G.K."/>
            <person name="Sonenshein A.L."/>
            <person name="Baliga N."/>
            <person name="Dupuy B."/>
            <person name="Bry L."/>
        </authorList>
    </citation>
    <scope>NUCLEOTIDE SEQUENCE [LARGE SCALE GENOMIC DNA]</scope>
    <source>
        <strain evidence="12 13">DSM 599</strain>
    </source>
</reference>
<keyword evidence="10" id="KW-0472">Membrane</keyword>
<proteinExistence type="inferred from homology"/>
<dbReference type="PROSITE" id="PS50022">
    <property type="entry name" value="FA58C_3"/>
    <property type="match status" value="1"/>
</dbReference>
<dbReference type="RefSeq" id="WP_221858894.1">
    <property type="nucleotide sequence ID" value="NZ_JAIKTU010000002.1"/>
</dbReference>
<evidence type="ECO:0000256" key="10">
    <source>
        <dbReference type="SAM" id="Phobius"/>
    </source>
</evidence>
<dbReference type="Pfam" id="PF07554">
    <property type="entry name" value="FIVAR"/>
    <property type="match status" value="2"/>
</dbReference>
<dbReference type="GO" id="GO:0004308">
    <property type="term" value="F:exo-alpha-sialidase activity"/>
    <property type="evidence" value="ECO:0007669"/>
    <property type="project" value="UniProtKB-EC"/>
</dbReference>
<comment type="similarity">
    <text evidence="2">Belongs to the glycosyl hydrolase 33 family.</text>
</comment>
<dbReference type="SUPFAM" id="SSF49785">
    <property type="entry name" value="Galactose-binding domain-like"/>
    <property type="match status" value="1"/>
</dbReference>
<evidence type="ECO:0000313" key="13">
    <source>
        <dbReference type="Proteomes" id="UP001299068"/>
    </source>
</evidence>
<dbReference type="EMBL" id="JAIKTU010000002">
    <property type="protein sequence ID" value="MBY0754341.1"/>
    <property type="molecule type" value="Genomic_DNA"/>
</dbReference>
<protein>
    <recommendedName>
        <fullName evidence="3">exo-alpha-sialidase</fullName>
        <ecNumber evidence="3">3.2.1.18</ecNumber>
    </recommendedName>
</protein>
<dbReference type="Pfam" id="PF13859">
    <property type="entry name" value="BNR_3"/>
    <property type="match status" value="1"/>
</dbReference>
<dbReference type="Gene3D" id="2.60.120.200">
    <property type="match status" value="1"/>
</dbReference>
<name>A0ABS7KU61_CLOSR</name>
<dbReference type="EC" id="3.2.1.18" evidence="3"/>
<keyword evidence="4" id="KW-0732">Signal</keyword>
<evidence type="ECO:0000256" key="8">
    <source>
        <dbReference type="SAM" id="Coils"/>
    </source>
</evidence>
<keyword evidence="10" id="KW-0812">Transmembrane</keyword>
<dbReference type="Gene3D" id="2.60.120.260">
    <property type="entry name" value="Galactose-binding domain-like"/>
    <property type="match status" value="1"/>
</dbReference>
<evidence type="ECO:0000256" key="7">
    <source>
        <dbReference type="ARBA" id="ARBA00023295"/>
    </source>
</evidence>
<keyword evidence="6 12" id="KW-0378">Hydrolase</keyword>
<dbReference type="SUPFAM" id="SSF50939">
    <property type="entry name" value="Sialidases"/>
    <property type="match status" value="1"/>
</dbReference>
<dbReference type="InterPro" id="IPR011040">
    <property type="entry name" value="Sialidase"/>
</dbReference>
<dbReference type="InterPro" id="IPR000421">
    <property type="entry name" value="FA58C"/>
</dbReference>
<comment type="caution">
    <text evidence="12">The sequence shown here is derived from an EMBL/GenBank/DDBJ whole genome shotgun (WGS) entry which is preliminary data.</text>
</comment>
<dbReference type="InterPro" id="IPR023364">
    <property type="entry name" value="Trans_sialidase_dom3"/>
</dbReference>
<dbReference type="InterPro" id="IPR026856">
    <property type="entry name" value="Sialidase_fam"/>
</dbReference>
<dbReference type="SUPFAM" id="SSF49899">
    <property type="entry name" value="Concanavalin A-like lectins/glucanases"/>
    <property type="match status" value="1"/>
</dbReference>
<dbReference type="NCBIfam" id="TIGR01167">
    <property type="entry name" value="LPXTG_anchor"/>
    <property type="match status" value="1"/>
</dbReference>
<dbReference type="InterPro" id="IPR008979">
    <property type="entry name" value="Galactose-bd-like_sf"/>
</dbReference>
<evidence type="ECO:0000256" key="2">
    <source>
        <dbReference type="ARBA" id="ARBA00009348"/>
    </source>
</evidence>
<dbReference type="Gene3D" id="2.120.10.10">
    <property type="match status" value="1"/>
</dbReference>
<feature type="transmembrane region" description="Helical" evidence="10">
    <location>
        <begin position="1137"/>
        <end position="1155"/>
    </location>
</feature>
<dbReference type="Pfam" id="PF02973">
    <property type="entry name" value="Sialidase"/>
    <property type="match status" value="1"/>
</dbReference>
<organism evidence="12 13">
    <name type="scientific">Clostridium sardiniense</name>
    <name type="common">Clostridium absonum</name>
    <dbReference type="NCBI Taxonomy" id="29369"/>
    <lineage>
        <taxon>Bacteria</taxon>
        <taxon>Bacillati</taxon>
        <taxon>Bacillota</taxon>
        <taxon>Clostridia</taxon>
        <taxon>Eubacteriales</taxon>
        <taxon>Clostridiaceae</taxon>
        <taxon>Clostridium</taxon>
    </lineage>
</organism>